<keyword evidence="2" id="KW-0472">Membrane</keyword>
<evidence type="ECO:0000313" key="4">
    <source>
        <dbReference type="Ensembl" id="ENSPNAP00000026967.1"/>
    </source>
</evidence>
<dbReference type="AlphaFoldDB" id="A0A3B4DRG7"/>
<evidence type="ECO:0000313" key="5">
    <source>
        <dbReference type="Proteomes" id="UP001501920"/>
    </source>
</evidence>
<evidence type="ECO:0000259" key="3">
    <source>
        <dbReference type="PROSITE" id="PS50853"/>
    </source>
</evidence>
<dbReference type="Gene3D" id="2.60.40.10">
    <property type="entry name" value="Immunoglobulins"/>
    <property type="match status" value="1"/>
</dbReference>
<keyword evidence="2" id="KW-1133">Transmembrane helix</keyword>
<dbReference type="PROSITE" id="PS50853">
    <property type="entry name" value="FN3"/>
    <property type="match status" value="1"/>
</dbReference>
<keyword evidence="5" id="KW-1185">Reference proteome</keyword>
<dbReference type="RefSeq" id="XP_017576179.1">
    <property type="nucleotide sequence ID" value="XM_017720690.2"/>
</dbReference>
<reference evidence="4" key="2">
    <citation type="submission" date="2025-08" db="UniProtKB">
        <authorList>
            <consortium name="Ensembl"/>
        </authorList>
    </citation>
    <scope>IDENTIFICATION</scope>
</reference>
<organism evidence="4 5">
    <name type="scientific">Pygocentrus nattereri</name>
    <name type="common">Red-bellied piranha</name>
    <dbReference type="NCBI Taxonomy" id="42514"/>
    <lineage>
        <taxon>Eukaryota</taxon>
        <taxon>Metazoa</taxon>
        <taxon>Chordata</taxon>
        <taxon>Craniata</taxon>
        <taxon>Vertebrata</taxon>
        <taxon>Euteleostomi</taxon>
        <taxon>Actinopterygii</taxon>
        <taxon>Neopterygii</taxon>
        <taxon>Teleostei</taxon>
        <taxon>Ostariophysi</taxon>
        <taxon>Characiformes</taxon>
        <taxon>Characoidei</taxon>
        <taxon>Pygocentrus</taxon>
    </lineage>
</organism>
<reference evidence="4" key="3">
    <citation type="submission" date="2025-09" db="UniProtKB">
        <authorList>
            <consortium name="Ensembl"/>
        </authorList>
    </citation>
    <scope>IDENTIFICATION</scope>
</reference>
<dbReference type="OrthoDB" id="8566281at2759"/>
<evidence type="ECO:0000256" key="1">
    <source>
        <dbReference type="SAM" id="MobiDB-lite"/>
    </source>
</evidence>
<dbReference type="RefSeq" id="XP_037390729.1">
    <property type="nucleotide sequence ID" value="XM_037534832.1"/>
</dbReference>
<dbReference type="CDD" id="cd00063">
    <property type="entry name" value="FN3"/>
    <property type="match status" value="1"/>
</dbReference>
<dbReference type="OMA" id="MWPTVAS"/>
<dbReference type="GeneID" id="108441261"/>
<protein>
    <recommendedName>
        <fullName evidence="3">Fibronectin type-III domain-containing protein</fullName>
    </recommendedName>
</protein>
<dbReference type="GeneTree" id="ENSGT00940000165545"/>
<reference evidence="4 5" key="1">
    <citation type="submission" date="2020-10" db="EMBL/GenBank/DDBJ databases">
        <title>Pygocentrus nattereri (red-bellied piranha) genome, fPygNat1, primary haplotype.</title>
        <authorList>
            <person name="Myers G."/>
            <person name="Meyer A."/>
            <person name="Karagic N."/>
            <person name="Pippel M."/>
            <person name="Winkler S."/>
            <person name="Tracey A."/>
            <person name="Wood J."/>
            <person name="Formenti G."/>
            <person name="Howe K."/>
            <person name="Fedrigo O."/>
            <person name="Jarvis E.D."/>
        </authorList>
    </citation>
    <scope>NUCLEOTIDE SEQUENCE [LARGE SCALE GENOMIC DNA]</scope>
</reference>
<accession>A0A3B4DRG7</accession>
<dbReference type="PANTHER" id="PTHR37361:SF4">
    <property type="entry name" value="FIBRONECTIN TYPE-III DOMAIN-CONTAINING PROTEIN"/>
    <property type="match status" value="1"/>
</dbReference>
<name>A0A3B4DRG7_PYGNA</name>
<feature type="compositionally biased region" description="Polar residues" evidence="1">
    <location>
        <begin position="172"/>
        <end position="185"/>
    </location>
</feature>
<sequence>MMINVQNVSATSAIVSWPSMPDCVDTFYSVMYHPNWNSLMMDYTRKSFMREERIPVSQTTTHLGNLSPQTTYILCITCQSANPTRDQCKLFSTLDEGADRGGSRRELAMGVWLASSILLFIIAVVLLWACLHSICPAKRHSEGESQQDSTPPCQALTPRNDYGARDGRESLYTPSYSEEDSQQATVIENPFHIDHGGAPVNGQCHELKTLGNKQNGCPELA</sequence>
<dbReference type="PANTHER" id="PTHR37361">
    <property type="entry name" value="FIBRONECTIN TYPE III DOMAIN-CONTAINING PROTEIN 9"/>
    <property type="match status" value="1"/>
</dbReference>
<keyword evidence="2" id="KW-0812">Transmembrane</keyword>
<dbReference type="SUPFAM" id="SSF49265">
    <property type="entry name" value="Fibronectin type III"/>
    <property type="match status" value="1"/>
</dbReference>
<feature type="transmembrane region" description="Helical" evidence="2">
    <location>
        <begin position="107"/>
        <end position="129"/>
    </location>
</feature>
<dbReference type="InterPro" id="IPR013783">
    <property type="entry name" value="Ig-like_fold"/>
</dbReference>
<dbReference type="Ensembl" id="ENSPNAT00000003783.2">
    <property type="protein sequence ID" value="ENSPNAP00000026967.1"/>
    <property type="gene ID" value="ENSPNAG00000012350.2"/>
</dbReference>
<dbReference type="InterPro" id="IPR036116">
    <property type="entry name" value="FN3_sf"/>
</dbReference>
<feature type="region of interest" description="Disordered" evidence="1">
    <location>
        <begin position="141"/>
        <end position="185"/>
    </location>
</feature>
<feature type="domain" description="Fibronectin type-III" evidence="3">
    <location>
        <begin position="1"/>
        <end position="96"/>
    </location>
</feature>
<proteinExistence type="predicted"/>
<evidence type="ECO:0000256" key="2">
    <source>
        <dbReference type="SAM" id="Phobius"/>
    </source>
</evidence>
<dbReference type="InterPro" id="IPR003961">
    <property type="entry name" value="FN3_dom"/>
</dbReference>
<dbReference type="Proteomes" id="UP001501920">
    <property type="component" value="Chromosome 26"/>
</dbReference>